<dbReference type="RefSeq" id="WP_381506832.1">
    <property type="nucleotide sequence ID" value="NZ_JBHUOM010000023.1"/>
</dbReference>
<evidence type="ECO:0000313" key="3">
    <source>
        <dbReference type="Proteomes" id="UP001597512"/>
    </source>
</evidence>
<evidence type="ECO:0000313" key="2">
    <source>
        <dbReference type="EMBL" id="MFD2937229.1"/>
    </source>
</evidence>
<protein>
    <submittedName>
        <fullName evidence="2">Nuclear transport factor 2 family protein</fullName>
    </submittedName>
</protein>
<keyword evidence="3" id="KW-1185">Reference proteome</keyword>
<dbReference type="Gene3D" id="3.10.450.50">
    <property type="match status" value="1"/>
</dbReference>
<comment type="caution">
    <text evidence="2">The sequence shown here is derived from an EMBL/GenBank/DDBJ whole genome shotgun (WGS) entry which is preliminary data.</text>
</comment>
<dbReference type="Proteomes" id="UP001597512">
    <property type="component" value="Unassembled WGS sequence"/>
</dbReference>
<reference evidence="3" key="1">
    <citation type="journal article" date="2019" name="Int. J. Syst. Evol. Microbiol.">
        <title>The Global Catalogue of Microorganisms (GCM) 10K type strain sequencing project: providing services to taxonomists for standard genome sequencing and annotation.</title>
        <authorList>
            <consortium name="The Broad Institute Genomics Platform"/>
            <consortium name="The Broad Institute Genome Sequencing Center for Infectious Disease"/>
            <person name="Wu L."/>
            <person name="Ma J."/>
        </authorList>
    </citation>
    <scope>NUCLEOTIDE SEQUENCE [LARGE SCALE GENOMIC DNA]</scope>
    <source>
        <strain evidence="3">KCTC 52490</strain>
    </source>
</reference>
<evidence type="ECO:0000259" key="1">
    <source>
        <dbReference type="Pfam" id="PF12680"/>
    </source>
</evidence>
<name>A0ABW6ARI1_9BACT</name>
<sequence length="111" mass="11972">MSTIAALPQLITALMTAQNNYDSNGFAALFAANAIVHDAGETYNGPAEIKQWNEATNEKYRVTLEPAEFLTHENGGILTVMVSGNFAGSPAPLKYNFAFDDEKINTLSITS</sequence>
<accession>A0ABW6ARI1</accession>
<dbReference type="SUPFAM" id="SSF54427">
    <property type="entry name" value="NTF2-like"/>
    <property type="match status" value="1"/>
</dbReference>
<gene>
    <name evidence="2" type="ORF">ACFS25_25835</name>
</gene>
<dbReference type="Pfam" id="PF12680">
    <property type="entry name" value="SnoaL_2"/>
    <property type="match status" value="1"/>
</dbReference>
<dbReference type="InterPro" id="IPR037401">
    <property type="entry name" value="SnoaL-like"/>
</dbReference>
<feature type="domain" description="SnoaL-like" evidence="1">
    <location>
        <begin position="12"/>
        <end position="91"/>
    </location>
</feature>
<organism evidence="2 3">
    <name type="scientific">Spirosoma flavum</name>
    <dbReference type="NCBI Taxonomy" id="2048557"/>
    <lineage>
        <taxon>Bacteria</taxon>
        <taxon>Pseudomonadati</taxon>
        <taxon>Bacteroidota</taxon>
        <taxon>Cytophagia</taxon>
        <taxon>Cytophagales</taxon>
        <taxon>Cytophagaceae</taxon>
        <taxon>Spirosoma</taxon>
    </lineage>
</organism>
<dbReference type="EMBL" id="JBHUOM010000023">
    <property type="protein sequence ID" value="MFD2937229.1"/>
    <property type="molecule type" value="Genomic_DNA"/>
</dbReference>
<proteinExistence type="predicted"/>
<dbReference type="InterPro" id="IPR032710">
    <property type="entry name" value="NTF2-like_dom_sf"/>
</dbReference>